<dbReference type="CDD" id="cd03884">
    <property type="entry name" value="M20_bAS"/>
    <property type="match status" value="1"/>
</dbReference>
<comment type="caution">
    <text evidence="3">The sequence shown here is derived from an EMBL/GenBank/DDBJ whole genome shotgun (WGS) entry which is preliminary data.</text>
</comment>
<dbReference type="AlphaFoldDB" id="A0A9W8Y513"/>
<evidence type="ECO:0000256" key="1">
    <source>
        <dbReference type="ARBA" id="ARBA00006247"/>
    </source>
</evidence>
<sequence>MAGAKDGGLRRLSCDDNDKIARDWFADEVKALGCKYEVDKIGSQWATMEGENNDIPPIGVGSHLDSVQSGGKFDGPLGVFTGLEVLKVLKESGKKTYAPISVINWTNEEGARFPPGCMSSAVWSHQLSLDYALSCTDTADRTRTIGSELQRIGYAGPKDVSYKTNPLSAHFEIHIEQGTRLEEAGLDVGVVDGGQGMRWYDVSLRGVTRHTDTTAMAGRQDALVGASKAVLEVERIGKAYGGMATVSLFKSAPQNFCNIPAEVDFSFSMQHPDAAVLAAMTDEIEAFIRATAKQSGLEVKSYENVWTFEPFKFHDEAVQCVEHAAKENGFSYKKLISHTGHDSIYTNFVVPTAMVFTPCKDGISHSPLEYASPKDCSVGAQVVLGAVLKYDDMLRERHG</sequence>
<dbReference type="OrthoDB" id="4676at2759"/>
<dbReference type="Gene3D" id="3.40.630.10">
    <property type="entry name" value="Zn peptidases"/>
    <property type="match status" value="1"/>
</dbReference>
<dbReference type="SUPFAM" id="SSF53187">
    <property type="entry name" value="Zn-dependent exopeptidases"/>
    <property type="match status" value="1"/>
</dbReference>
<dbReference type="PANTHER" id="PTHR32494:SF20">
    <property type="entry name" value="PEPTIDASE M20 DIMERISATION DOMAIN-CONTAINING PROTEIN"/>
    <property type="match status" value="1"/>
</dbReference>
<evidence type="ECO:0000313" key="3">
    <source>
        <dbReference type="EMBL" id="KAJ4367293.1"/>
    </source>
</evidence>
<proteinExistence type="inferred from homology"/>
<evidence type="ECO:0000256" key="2">
    <source>
        <dbReference type="ARBA" id="ARBA00022801"/>
    </source>
</evidence>
<dbReference type="PIRSF" id="PIRSF001235">
    <property type="entry name" value="Amidase_carbamoylase"/>
    <property type="match status" value="1"/>
</dbReference>
<dbReference type="GO" id="GO:0016813">
    <property type="term" value="F:hydrolase activity, acting on carbon-nitrogen (but not peptide) bonds, in linear amidines"/>
    <property type="evidence" value="ECO:0007669"/>
    <property type="project" value="InterPro"/>
</dbReference>
<protein>
    <submittedName>
        <fullName evidence="3">Uncharacterized protein</fullName>
    </submittedName>
</protein>
<dbReference type="Gene3D" id="3.30.70.360">
    <property type="match status" value="1"/>
</dbReference>
<gene>
    <name evidence="3" type="ORF">N0V83_006874</name>
</gene>
<dbReference type="Pfam" id="PF01546">
    <property type="entry name" value="Peptidase_M20"/>
    <property type="match status" value="1"/>
</dbReference>
<dbReference type="EMBL" id="JAPEUY010000012">
    <property type="protein sequence ID" value="KAJ4367293.1"/>
    <property type="molecule type" value="Genomic_DNA"/>
</dbReference>
<evidence type="ECO:0000313" key="4">
    <source>
        <dbReference type="Proteomes" id="UP001140560"/>
    </source>
</evidence>
<reference evidence="3" key="1">
    <citation type="submission" date="2022-10" db="EMBL/GenBank/DDBJ databases">
        <title>Tapping the CABI collections for fungal endophytes: first genome assemblies for Collariella, Neodidymelliopsis, Ascochyta clinopodiicola, Didymella pomorum, Didymosphaeria variabile, Neocosmospora piperis and Neocucurbitaria cava.</title>
        <authorList>
            <person name="Hill R."/>
        </authorList>
    </citation>
    <scope>NUCLEOTIDE SEQUENCE</scope>
    <source>
        <strain evidence="3">IMI 356814</strain>
    </source>
</reference>
<dbReference type="NCBIfam" id="TIGR01879">
    <property type="entry name" value="hydantase"/>
    <property type="match status" value="1"/>
</dbReference>
<accession>A0A9W8Y513</accession>
<dbReference type="PANTHER" id="PTHR32494">
    <property type="entry name" value="ALLANTOATE DEIMINASE-RELATED"/>
    <property type="match status" value="1"/>
</dbReference>
<keyword evidence="4" id="KW-1185">Reference proteome</keyword>
<dbReference type="InterPro" id="IPR036264">
    <property type="entry name" value="Bact_exopeptidase_dim_dom"/>
</dbReference>
<name>A0A9W8Y513_9PLEO</name>
<dbReference type="InterPro" id="IPR010158">
    <property type="entry name" value="Amidase_Cbmase"/>
</dbReference>
<dbReference type="Proteomes" id="UP001140560">
    <property type="component" value="Unassembled WGS sequence"/>
</dbReference>
<organism evidence="3 4">
    <name type="scientific">Neocucurbitaria cava</name>
    <dbReference type="NCBI Taxonomy" id="798079"/>
    <lineage>
        <taxon>Eukaryota</taxon>
        <taxon>Fungi</taxon>
        <taxon>Dikarya</taxon>
        <taxon>Ascomycota</taxon>
        <taxon>Pezizomycotina</taxon>
        <taxon>Dothideomycetes</taxon>
        <taxon>Pleosporomycetidae</taxon>
        <taxon>Pleosporales</taxon>
        <taxon>Pleosporineae</taxon>
        <taxon>Cucurbitariaceae</taxon>
        <taxon>Neocucurbitaria</taxon>
    </lineage>
</organism>
<dbReference type="InterPro" id="IPR002933">
    <property type="entry name" value="Peptidase_M20"/>
</dbReference>
<dbReference type="SUPFAM" id="SSF55031">
    <property type="entry name" value="Bacterial exopeptidase dimerisation domain"/>
    <property type="match status" value="1"/>
</dbReference>
<comment type="similarity">
    <text evidence="1">Belongs to the peptidase M20A family.</text>
</comment>
<keyword evidence="2" id="KW-0378">Hydrolase</keyword>